<organism evidence="4 5">
    <name type="scientific">Micropruina glycogenica</name>
    <dbReference type="NCBI Taxonomy" id="75385"/>
    <lineage>
        <taxon>Bacteria</taxon>
        <taxon>Bacillati</taxon>
        <taxon>Actinomycetota</taxon>
        <taxon>Actinomycetes</taxon>
        <taxon>Propionibacteriales</taxon>
        <taxon>Nocardioidaceae</taxon>
        <taxon>Micropruina</taxon>
    </lineage>
</organism>
<feature type="compositionally biased region" description="Pro residues" evidence="1">
    <location>
        <begin position="120"/>
        <end position="129"/>
    </location>
</feature>
<reference evidence="4 5" key="1">
    <citation type="submission" date="2018-02" db="EMBL/GenBank/DDBJ databases">
        <authorList>
            <person name="Cohen D.B."/>
            <person name="Kent A.D."/>
        </authorList>
    </citation>
    <scope>NUCLEOTIDE SEQUENCE [LARGE SCALE GENOMIC DNA]</scope>
    <source>
        <strain evidence="4">1</strain>
    </source>
</reference>
<protein>
    <recommendedName>
        <fullName evidence="3">CAAX prenyl protease 2/Lysostaphin resistance protein A-like domain-containing protein</fullName>
    </recommendedName>
</protein>
<dbReference type="KEGG" id="mgg:MPLG2_0587"/>
<evidence type="ECO:0000313" key="5">
    <source>
        <dbReference type="Proteomes" id="UP000238164"/>
    </source>
</evidence>
<dbReference type="RefSeq" id="WP_158680811.1">
    <property type="nucleotide sequence ID" value="NZ_BAAAGO010000042.1"/>
</dbReference>
<feature type="transmembrane region" description="Helical" evidence="2">
    <location>
        <begin position="443"/>
        <end position="464"/>
    </location>
</feature>
<feature type="transmembrane region" description="Helical" evidence="2">
    <location>
        <begin position="204"/>
        <end position="228"/>
    </location>
</feature>
<feature type="compositionally biased region" description="Low complexity" evidence="1">
    <location>
        <begin position="33"/>
        <end position="58"/>
    </location>
</feature>
<feature type="transmembrane region" description="Helical" evidence="2">
    <location>
        <begin position="291"/>
        <end position="315"/>
    </location>
</feature>
<feature type="transmembrane region" description="Helical" evidence="2">
    <location>
        <begin position="360"/>
        <end position="381"/>
    </location>
</feature>
<keyword evidence="2" id="KW-1133">Transmembrane helix</keyword>
<dbReference type="Pfam" id="PF02517">
    <property type="entry name" value="Rce1-like"/>
    <property type="match status" value="1"/>
</dbReference>
<proteinExistence type="predicted"/>
<sequence length="511" mass="53990">MTQPSPDTPGAEGAARHWSPEAAQQGATQPDQSQQSRSAAHAAQPASAPSAGGSYPGSDTPHPPWQQAPPGPGSAALPPPAQPGPQPWQPHPQSWPVGAAAEPWRSAAAPSEQSAAPPSVGYPPQPPSGHPGGAPTTAQPPVGHPMTQYSPTGHPQVVNPYGASPTGHPWVPQQFAPKPSTLPVEPREYHEFLRTPSMRWWRPIAALAMGGALWFAGTMVFTLLAMAYDISAGNTTMQNYTSLDAFKTTPAFFLANNLSLAAAVPIAMLTQWACFGQKPRWMNAVTGHFRWGWFGECVAWLLPVFVLNLVLGLVLDGLPPLQVTASTGFMIAAILLTTPLQSAGEEYLLRGLGARAIGAWLPRTVGLAVSTAVTAVIFMLLHGAGDPWLNAFYLLFAITASVLAWRTGGLEASVAMHAVNNVTAMVLLPFSDISEMFNREAGVGSPMLLVQMAIMLGAAALVLWRAHRRNVVRVAAPGAAVPAEPAPAQQIPQEAAVMPPPWRQDDGNQTR</sequence>
<keyword evidence="2" id="KW-0472">Membrane</keyword>
<evidence type="ECO:0000256" key="2">
    <source>
        <dbReference type="SAM" id="Phobius"/>
    </source>
</evidence>
<feature type="compositionally biased region" description="Low complexity" evidence="1">
    <location>
        <begin position="91"/>
        <end position="119"/>
    </location>
</feature>
<keyword evidence="5" id="KW-1185">Reference proteome</keyword>
<feature type="transmembrane region" description="Helical" evidence="2">
    <location>
        <begin position="387"/>
        <end position="405"/>
    </location>
</feature>
<dbReference type="Proteomes" id="UP000238164">
    <property type="component" value="Chromosome 1"/>
</dbReference>
<feature type="transmembrane region" description="Helical" evidence="2">
    <location>
        <begin position="321"/>
        <end position="340"/>
    </location>
</feature>
<evidence type="ECO:0000259" key="3">
    <source>
        <dbReference type="Pfam" id="PF02517"/>
    </source>
</evidence>
<feature type="transmembrane region" description="Helical" evidence="2">
    <location>
        <begin position="248"/>
        <end position="270"/>
    </location>
</feature>
<dbReference type="AlphaFoldDB" id="A0A2N9JCX1"/>
<evidence type="ECO:0000256" key="1">
    <source>
        <dbReference type="SAM" id="MobiDB-lite"/>
    </source>
</evidence>
<feature type="compositionally biased region" description="Pro residues" evidence="1">
    <location>
        <begin position="61"/>
        <end position="90"/>
    </location>
</feature>
<evidence type="ECO:0000313" key="4">
    <source>
        <dbReference type="EMBL" id="SPD85623.1"/>
    </source>
</evidence>
<accession>A0A2N9JCX1</accession>
<feature type="compositionally biased region" description="Low complexity" evidence="1">
    <location>
        <begin position="483"/>
        <end position="497"/>
    </location>
</feature>
<keyword evidence="2" id="KW-0812">Transmembrane</keyword>
<gene>
    <name evidence="4" type="ORF">MPLG2_0587</name>
</gene>
<feature type="domain" description="CAAX prenyl protease 2/Lysostaphin resistance protein A-like" evidence="3">
    <location>
        <begin position="330"/>
        <end position="422"/>
    </location>
</feature>
<dbReference type="GO" id="GO:0004175">
    <property type="term" value="F:endopeptidase activity"/>
    <property type="evidence" value="ECO:0007669"/>
    <property type="project" value="UniProtKB-ARBA"/>
</dbReference>
<name>A0A2N9JCX1_9ACTN</name>
<dbReference type="OrthoDB" id="2680086at2"/>
<feature type="region of interest" description="Disordered" evidence="1">
    <location>
        <begin position="483"/>
        <end position="511"/>
    </location>
</feature>
<dbReference type="GO" id="GO:0080120">
    <property type="term" value="P:CAAX-box protein maturation"/>
    <property type="evidence" value="ECO:0007669"/>
    <property type="project" value="UniProtKB-ARBA"/>
</dbReference>
<feature type="region of interest" description="Disordered" evidence="1">
    <location>
        <begin position="1"/>
        <end position="165"/>
    </location>
</feature>
<dbReference type="EMBL" id="LT985188">
    <property type="protein sequence ID" value="SPD85623.1"/>
    <property type="molecule type" value="Genomic_DNA"/>
</dbReference>
<dbReference type="InterPro" id="IPR003675">
    <property type="entry name" value="Rce1/LyrA-like_dom"/>
</dbReference>